<comment type="caution">
    <text evidence="1">The sequence shown here is derived from an EMBL/GenBank/DDBJ whole genome shotgun (WGS) entry which is preliminary data.</text>
</comment>
<dbReference type="EMBL" id="LSRX01000514">
    <property type="protein sequence ID" value="OLP95166.1"/>
    <property type="molecule type" value="Genomic_DNA"/>
</dbReference>
<name>A0A1Q9DJ38_SYMMI</name>
<sequence length="619" mass="67998">MKKALLATVRPGRCSEFQALADAEHGGDAKKLVAKLVQLSRTLCVRKVAPKDEAKYRSIICKGHVGYGLALYVFLGRGVCDADLTGLAPRFYPESQDVFWEVNHVIDGQVTSQESVKADDTLRSMVYKTTRPSSDGQRMIRPKIAVFIVLCRALTVIIPLPAHLRDAEDGTPLDVSHLEAALDPESSVPMKIAECMPKFWEAEPHLLSDMEKAFGTDPAVIGVAAAMEKVDGSLGTLHPARDPQTLEPLPDAPPILSSKSVGWSPAIARHREMLLRQHPQLRLPAGVSSAVVEVVAAESQVCVPYSYEAQNGRWLTEEELDYRAASLGIARPRRYALDQFKTSGGYASADGHVAVADILKKAQSYVMPAESGALQEGWVVVLNNGLRLKVHTEVWNIIHGWWSNRISPLTVAPLLYDMRIKHVPFEVIRECLCGPLAPPKRIQNAEDLAKMLEVMRPRYVECMSAARDALKETANMSMKQLKDHPSKKLFQFIRGKQKWVDSIPEEVDVDTMEIPFEAFRDGFVARVEAELRHLSEEKDVESIKAVPTKLLQAICLCLESLQAGSTISELEADLGKSIPAEVLPLIATKNTVDASATSRLKAALARRDGQVLGCGEVGG</sequence>
<reference evidence="1 2" key="1">
    <citation type="submission" date="2016-02" db="EMBL/GenBank/DDBJ databases">
        <title>Genome analysis of coral dinoflagellate symbionts highlights evolutionary adaptations to a symbiotic lifestyle.</title>
        <authorList>
            <person name="Aranda M."/>
            <person name="Li Y."/>
            <person name="Liew Y.J."/>
            <person name="Baumgarten S."/>
            <person name="Simakov O."/>
            <person name="Wilson M."/>
            <person name="Piel J."/>
            <person name="Ashoor H."/>
            <person name="Bougouffa S."/>
            <person name="Bajic V.B."/>
            <person name="Ryu T."/>
            <person name="Ravasi T."/>
            <person name="Bayer T."/>
            <person name="Micklem G."/>
            <person name="Kim H."/>
            <person name="Bhak J."/>
            <person name="Lajeunesse T.C."/>
            <person name="Voolstra C.R."/>
        </authorList>
    </citation>
    <scope>NUCLEOTIDE SEQUENCE [LARGE SCALE GENOMIC DNA]</scope>
    <source>
        <strain evidence="1 2">CCMP2467</strain>
    </source>
</reference>
<organism evidence="1 2">
    <name type="scientific">Symbiodinium microadriaticum</name>
    <name type="common">Dinoflagellate</name>
    <name type="synonym">Zooxanthella microadriatica</name>
    <dbReference type="NCBI Taxonomy" id="2951"/>
    <lineage>
        <taxon>Eukaryota</taxon>
        <taxon>Sar</taxon>
        <taxon>Alveolata</taxon>
        <taxon>Dinophyceae</taxon>
        <taxon>Suessiales</taxon>
        <taxon>Symbiodiniaceae</taxon>
        <taxon>Symbiodinium</taxon>
    </lineage>
</organism>
<gene>
    <name evidence="1" type="ORF">AK812_SmicGene22732</name>
</gene>
<keyword evidence="2" id="KW-1185">Reference proteome</keyword>
<evidence type="ECO:0000313" key="1">
    <source>
        <dbReference type="EMBL" id="OLP95166.1"/>
    </source>
</evidence>
<dbReference type="Proteomes" id="UP000186817">
    <property type="component" value="Unassembled WGS sequence"/>
</dbReference>
<evidence type="ECO:0000313" key="2">
    <source>
        <dbReference type="Proteomes" id="UP000186817"/>
    </source>
</evidence>
<protein>
    <submittedName>
        <fullName evidence="1">Uncharacterized protein</fullName>
    </submittedName>
</protein>
<dbReference type="OrthoDB" id="10497047at2759"/>
<dbReference type="AlphaFoldDB" id="A0A1Q9DJ38"/>
<accession>A0A1Q9DJ38</accession>
<proteinExistence type="predicted"/>